<protein>
    <submittedName>
        <fullName evidence="2">Uncharacterized protein</fullName>
    </submittedName>
</protein>
<keyword evidence="1" id="KW-1185">Reference proteome</keyword>
<name>A0A914ERQ1_9BILA</name>
<proteinExistence type="predicted"/>
<organism evidence="1 2">
    <name type="scientific">Acrobeloides nanus</name>
    <dbReference type="NCBI Taxonomy" id="290746"/>
    <lineage>
        <taxon>Eukaryota</taxon>
        <taxon>Metazoa</taxon>
        <taxon>Ecdysozoa</taxon>
        <taxon>Nematoda</taxon>
        <taxon>Chromadorea</taxon>
        <taxon>Rhabditida</taxon>
        <taxon>Tylenchina</taxon>
        <taxon>Cephalobomorpha</taxon>
        <taxon>Cephaloboidea</taxon>
        <taxon>Cephalobidae</taxon>
        <taxon>Acrobeloides</taxon>
    </lineage>
</organism>
<dbReference type="AlphaFoldDB" id="A0A914ERQ1"/>
<evidence type="ECO:0000313" key="2">
    <source>
        <dbReference type="WBParaSite" id="ACRNAN_scaffold970.g24563.t1"/>
    </source>
</evidence>
<dbReference type="Proteomes" id="UP000887540">
    <property type="component" value="Unplaced"/>
</dbReference>
<evidence type="ECO:0000313" key="1">
    <source>
        <dbReference type="Proteomes" id="UP000887540"/>
    </source>
</evidence>
<dbReference type="WBParaSite" id="ACRNAN_scaffold970.g24563.t1">
    <property type="protein sequence ID" value="ACRNAN_scaffold970.g24563.t1"/>
    <property type="gene ID" value="ACRNAN_scaffold970.g24563"/>
</dbReference>
<accession>A0A914ERQ1</accession>
<reference evidence="2" key="1">
    <citation type="submission" date="2022-11" db="UniProtKB">
        <authorList>
            <consortium name="WormBaseParasite"/>
        </authorList>
    </citation>
    <scope>IDENTIFICATION</scope>
</reference>
<sequence>MRYYLNLLKDPNSKNELIIISQIRFDTKHTIFLHVSSAKFLLEKLKEVKQVVDYSGIEEIDADGFLYQSNFKAIESYNEPNEEVCYMLQLNPPNKEIRSCSLILWKLFRGKDYKHFMMVHENGLQYLIKALEAHLNFYDEWKKSEISNGE</sequence>